<name>A0A4Z2FVQ4_9TELE</name>
<proteinExistence type="predicted"/>
<evidence type="ECO:0000313" key="2">
    <source>
        <dbReference type="Proteomes" id="UP000314294"/>
    </source>
</evidence>
<evidence type="ECO:0000313" key="1">
    <source>
        <dbReference type="EMBL" id="TNN44965.1"/>
    </source>
</evidence>
<sequence length="116" mass="13717">MSSSQLLFQYQKDLPPVLWSLDSQDQIPKSKLQKNTTFTRIRRTARMGLEGFASQAQKLLLMVFHTDFQDSEFPSQLRRIFSRSPISFSVKTKKVLRFLRQLRQMPFLKRSGPVHW</sequence>
<dbReference type="EMBL" id="SRLO01000874">
    <property type="protein sequence ID" value="TNN44965.1"/>
    <property type="molecule type" value="Genomic_DNA"/>
</dbReference>
<keyword evidence="2" id="KW-1185">Reference proteome</keyword>
<accession>A0A4Z2FVQ4</accession>
<reference evidence="1 2" key="1">
    <citation type="submission" date="2019-03" db="EMBL/GenBank/DDBJ databases">
        <title>First draft genome of Liparis tanakae, snailfish: a comprehensive survey of snailfish specific genes.</title>
        <authorList>
            <person name="Kim W."/>
            <person name="Song I."/>
            <person name="Jeong J.-H."/>
            <person name="Kim D."/>
            <person name="Kim S."/>
            <person name="Ryu S."/>
            <person name="Song J.Y."/>
            <person name="Lee S.K."/>
        </authorList>
    </citation>
    <scope>NUCLEOTIDE SEQUENCE [LARGE SCALE GENOMIC DNA]</scope>
    <source>
        <tissue evidence="1">Muscle</tissue>
    </source>
</reference>
<comment type="caution">
    <text evidence="1">The sequence shown here is derived from an EMBL/GenBank/DDBJ whole genome shotgun (WGS) entry which is preliminary data.</text>
</comment>
<gene>
    <name evidence="1" type="ORF">EYF80_044819</name>
</gene>
<protein>
    <submittedName>
        <fullName evidence="1">Uncharacterized protein</fullName>
    </submittedName>
</protein>
<organism evidence="1 2">
    <name type="scientific">Liparis tanakae</name>
    <name type="common">Tanaka's snailfish</name>
    <dbReference type="NCBI Taxonomy" id="230148"/>
    <lineage>
        <taxon>Eukaryota</taxon>
        <taxon>Metazoa</taxon>
        <taxon>Chordata</taxon>
        <taxon>Craniata</taxon>
        <taxon>Vertebrata</taxon>
        <taxon>Euteleostomi</taxon>
        <taxon>Actinopterygii</taxon>
        <taxon>Neopterygii</taxon>
        <taxon>Teleostei</taxon>
        <taxon>Neoteleostei</taxon>
        <taxon>Acanthomorphata</taxon>
        <taxon>Eupercaria</taxon>
        <taxon>Perciformes</taxon>
        <taxon>Cottioidei</taxon>
        <taxon>Cottales</taxon>
        <taxon>Liparidae</taxon>
        <taxon>Liparis</taxon>
    </lineage>
</organism>
<dbReference type="Proteomes" id="UP000314294">
    <property type="component" value="Unassembled WGS sequence"/>
</dbReference>
<dbReference type="AlphaFoldDB" id="A0A4Z2FVQ4"/>